<feature type="compositionally biased region" description="Basic and acidic residues" evidence="5">
    <location>
        <begin position="228"/>
        <end position="239"/>
    </location>
</feature>
<dbReference type="InterPro" id="IPR050532">
    <property type="entry name" value="Globin-like_OT"/>
</dbReference>
<reference evidence="8" key="1">
    <citation type="submission" date="2016-11" db="UniProtKB">
        <authorList>
            <consortium name="WormBaseParasite"/>
        </authorList>
    </citation>
    <scope>IDENTIFICATION</scope>
</reference>
<dbReference type="Gene3D" id="1.10.490.10">
    <property type="entry name" value="Globins"/>
    <property type="match status" value="1"/>
</dbReference>
<dbReference type="Pfam" id="PF00042">
    <property type="entry name" value="Globin"/>
    <property type="match status" value="1"/>
</dbReference>
<dbReference type="PANTHER" id="PTHR46458:SF16">
    <property type="entry name" value="GLOBIN DOMAIN-CONTAINING PROTEIN-RELATED"/>
    <property type="match status" value="1"/>
</dbReference>
<name>A0A1I8A5T4_9BILA</name>
<evidence type="ECO:0000256" key="2">
    <source>
        <dbReference type="ARBA" id="ARBA00022723"/>
    </source>
</evidence>
<protein>
    <submittedName>
        <fullName evidence="8">GLOBIN domain-containing protein</fullName>
    </submittedName>
</protein>
<dbReference type="AlphaFoldDB" id="A0A1I8A5T4"/>
<feature type="compositionally biased region" description="Basic and acidic residues" evidence="5">
    <location>
        <begin position="179"/>
        <end position="188"/>
    </location>
</feature>
<evidence type="ECO:0000256" key="3">
    <source>
        <dbReference type="ARBA" id="ARBA00023004"/>
    </source>
</evidence>
<evidence type="ECO:0000313" key="8">
    <source>
        <dbReference type="WBParaSite" id="L893_g32875.t1"/>
    </source>
</evidence>
<dbReference type="InterPro" id="IPR044399">
    <property type="entry name" value="Mb-like_M"/>
</dbReference>
<dbReference type="GO" id="GO:0020037">
    <property type="term" value="F:heme binding"/>
    <property type="evidence" value="ECO:0007669"/>
    <property type="project" value="InterPro"/>
</dbReference>
<dbReference type="GO" id="GO:0019825">
    <property type="term" value="F:oxygen binding"/>
    <property type="evidence" value="ECO:0007669"/>
    <property type="project" value="InterPro"/>
</dbReference>
<keyword evidence="1 4" id="KW-0349">Heme</keyword>
<comment type="similarity">
    <text evidence="4">Belongs to the globin family.</text>
</comment>
<evidence type="ECO:0000256" key="4">
    <source>
        <dbReference type="RuleBase" id="RU000356"/>
    </source>
</evidence>
<evidence type="ECO:0000259" key="6">
    <source>
        <dbReference type="PROSITE" id="PS01033"/>
    </source>
</evidence>
<dbReference type="WBParaSite" id="L893_g32875.t1">
    <property type="protein sequence ID" value="L893_g32875.t1"/>
    <property type="gene ID" value="L893_g32875"/>
</dbReference>
<keyword evidence="4" id="KW-0813">Transport</keyword>
<dbReference type="InterPro" id="IPR000971">
    <property type="entry name" value="Globin"/>
</dbReference>
<feature type="region of interest" description="Disordered" evidence="5">
    <location>
        <begin position="179"/>
        <end position="204"/>
    </location>
</feature>
<dbReference type="GO" id="GO:0046872">
    <property type="term" value="F:metal ion binding"/>
    <property type="evidence" value="ECO:0007669"/>
    <property type="project" value="UniProtKB-KW"/>
</dbReference>
<evidence type="ECO:0000256" key="5">
    <source>
        <dbReference type="SAM" id="MobiDB-lite"/>
    </source>
</evidence>
<keyword evidence="4" id="KW-0561">Oxygen transport</keyword>
<evidence type="ECO:0000313" key="7">
    <source>
        <dbReference type="Proteomes" id="UP000095287"/>
    </source>
</evidence>
<dbReference type="InterPro" id="IPR009050">
    <property type="entry name" value="Globin-like_sf"/>
</dbReference>
<organism evidence="7 8">
    <name type="scientific">Steinernema glaseri</name>
    <dbReference type="NCBI Taxonomy" id="37863"/>
    <lineage>
        <taxon>Eukaryota</taxon>
        <taxon>Metazoa</taxon>
        <taxon>Ecdysozoa</taxon>
        <taxon>Nematoda</taxon>
        <taxon>Chromadorea</taxon>
        <taxon>Rhabditida</taxon>
        <taxon>Tylenchina</taxon>
        <taxon>Panagrolaimomorpha</taxon>
        <taxon>Strongyloidoidea</taxon>
        <taxon>Steinernematidae</taxon>
        <taxon>Steinernema</taxon>
    </lineage>
</organism>
<evidence type="ECO:0000256" key="1">
    <source>
        <dbReference type="ARBA" id="ARBA00022617"/>
    </source>
</evidence>
<keyword evidence="2" id="KW-0479">Metal-binding</keyword>
<dbReference type="GO" id="GO:0005344">
    <property type="term" value="F:oxygen carrier activity"/>
    <property type="evidence" value="ECO:0007669"/>
    <property type="project" value="UniProtKB-KW"/>
</dbReference>
<proteinExistence type="inferred from homology"/>
<keyword evidence="3" id="KW-0408">Iron</keyword>
<dbReference type="CDD" id="cd01040">
    <property type="entry name" value="Mb-like"/>
    <property type="match status" value="1"/>
</dbReference>
<dbReference type="PROSITE" id="PS01033">
    <property type="entry name" value="GLOBIN"/>
    <property type="match status" value="1"/>
</dbReference>
<dbReference type="InterPro" id="IPR012292">
    <property type="entry name" value="Globin/Proto"/>
</dbReference>
<dbReference type="Proteomes" id="UP000095287">
    <property type="component" value="Unplaced"/>
</dbReference>
<keyword evidence="7" id="KW-1185">Reference proteome</keyword>
<feature type="domain" description="Globin" evidence="6">
    <location>
        <begin position="20"/>
        <end position="180"/>
    </location>
</feature>
<dbReference type="PANTHER" id="PTHR46458">
    <property type="entry name" value="BLR2807 PROTEIN"/>
    <property type="match status" value="1"/>
</dbReference>
<sequence length="294" mass="33023">MGNTRSASSSRCPAGQSDALLNPYQKATVRSVFSHMSMSKTGHGNCGRTAMKRLLYKDSDVRHVFQNTDAFGGMIVAVSTGRRTGRCGIDEHAHEIVKLLQMVLQNLDSPQRIAEECERIGRMHRRLKMFGMKTEHWDLFGEAISETVREYQGWRKHREALRSANILVSMIVDRLRKGFQQKEGDTRRSRYTPPKRSVSEVGSRDSELLESSVASVASERSSTSVALEADRNANSGEKKKCVNRSKSLNIRRVLPKTPDELDANGNLLLPLLLLDTHPIRKCSGPPRLLHQSKK</sequence>
<feature type="region of interest" description="Disordered" evidence="5">
    <location>
        <begin position="220"/>
        <end position="239"/>
    </location>
</feature>
<accession>A0A1I8A5T4</accession>
<dbReference type="SUPFAM" id="SSF46458">
    <property type="entry name" value="Globin-like"/>
    <property type="match status" value="1"/>
</dbReference>